<dbReference type="EMBL" id="GBRH01201629">
    <property type="protein sequence ID" value="JAD96266.1"/>
    <property type="molecule type" value="Transcribed_RNA"/>
</dbReference>
<name>A0A0A9E865_ARUDO</name>
<sequence length="43" mass="5213">MKLWIIYVCHATSTYRIFFWYAIDAYLMLYAVMFNRVPISSTL</sequence>
<organism evidence="2">
    <name type="scientific">Arundo donax</name>
    <name type="common">Giant reed</name>
    <name type="synonym">Donax arundinaceus</name>
    <dbReference type="NCBI Taxonomy" id="35708"/>
    <lineage>
        <taxon>Eukaryota</taxon>
        <taxon>Viridiplantae</taxon>
        <taxon>Streptophyta</taxon>
        <taxon>Embryophyta</taxon>
        <taxon>Tracheophyta</taxon>
        <taxon>Spermatophyta</taxon>
        <taxon>Magnoliopsida</taxon>
        <taxon>Liliopsida</taxon>
        <taxon>Poales</taxon>
        <taxon>Poaceae</taxon>
        <taxon>PACMAD clade</taxon>
        <taxon>Arundinoideae</taxon>
        <taxon>Arundineae</taxon>
        <taxon>Arundo</taxon>
    </lineage>
</organism>
<evidence type="ECO:0000313" key="2">
    <source>
        <dbReference type="EMBL" id="JAD96266.1"/>
    </source>
</evidence>
<protein>
    <submittedName>
        <fullName evidence="2">Uncharacterized protein</fullName>
    </submittedName>
</protein>
<feature type="transmembrane region" description="Helical" evidence="1">
    <location>
        <begin position="17"/>
        <end position="37"/>
    </location>
</feature>
<reference evidence="2" key="2">
    <citation type="journal article" date="2015" name="Data Brief">
        <title>Shoot transcriptome of the giant reed, Arundo donax.</title>
        <authorList>
            <person name="Barrero R.A."/>
            <person name="Guerrero F.D."/>
            <person name="Moolhuijzen P."/>
            <person name="Goolsby J.A."/>
            <person name="Tidwell J."/>
            <person name="Bellgard S.E."/>
            <person name="Bellgard M.I."/>
        </authorList>
    </citation>
    <scope>NUCLEOTIDE SEQUENCE</scope>
    <source>
        <tissue evidence="2">Shoot tissue taken approximately 20 cm above the soil surface</tissue>
    </source>
</reference>
<reference evidence="2" key="1">
    <citation type="submission" date="2014-09" db="EMBL/GenBank/DDBJ databases">
        <authorList>
            <person name="Magalhaes I.L.F."/>
            <person name="Oliveira U."/>
            <person name="Santos F.R."/>
            <person name="Vidigal T.H.D.A."/>
            <person name="Brescovit A.D."/>
            <person name="Santos A.J."/>
        </authorList>
    </citation>
    <scope>NUCLEOTIDE SEQUENCE</scope>
    <source>
        <tissue evidence="2">Shoot tissue taken approximately 20 cm above the soil surface</tissue>
    </source>
</reference>
<keyword evidence="1" id="KW-0812">Transmembrane</keyword>
<evidence type="ECO:0000256" key="1">
    <source>
        <dbReference type="SAM" id="Phobius"/>
    </source>
</evidence>
<accession>A0A0A9E865</accession>
<keyword evidence="1" id="KW-0472">Membrane</keyword>
<keyword evidence="1" id="KW-1133">Transmembrane helix</keyword>
<dbReference type="AlphaFoldDB" id="A0A0A9E865"/>
<proteinExistence type="predicted"/>